<keyword evidence="1" id="KW-0472">Membrane</keyword>
<dbReference type="AlphaFoldDB" id="A0A0A9F1G5"/>
<name>A0A0A9F1G5_ARUDO</name>
<keyword evidence="1" id="KW-0812">Transmembrane</keyword>
<evidence type="ECO:0000313" key="2">
    <source>
        <dbReference type="EMBL" id="JAE02093.1"/>
    </source>
</evidence>
<accession>A0A0A9F1G5</accession>
<sequence length="39" mass="4695">MRRRRNLGVFLLSNEDYMTISLWTCALCCLIAWLHLSFF</sequence>
<evidence type="ECO:0000256" key="1">
    <source>
        <dbReference type="SAM" id="Phobius"/>
    </source>
</evidence>
<dbReference type="EMBL" id="GBRH01195803">
    <property type="protein sequence ID" value="JAE02093.1"/>
    <property type="molecule type" value="Transcribed_RNA"/>
</dbReference>
<keyword evidence="1" id="KW-1133">Transmembrane helix</keyword>
<reference evidence="2" key="1">
    <citation type="submission" date="2014-09" db="EMBL/GenBank/DDBJ databases">
        <authorList>
            <person name="Magalhaes I.L.F."/>
            <person name="Oliveira U."/>
            <person name="Santos F.R."/>
            <person name="Vidigal T.H.D.A."/>
            <person name="Brescovit A.D."/>
            <person name="Santos A.J."/>
        </authorList>
    </citation>
    <scope>NUCLEOTIDE SEQUENCE</scope>
    <source>
        <tissue evidence="2">Shoot tissue taken approximately 20 cm above the soil surface</tissue>
    </source>
</reference>
<protein>
    <submittedName>
        <fullName evidence="2">Uncharacterized protein</fullName>
    </submittedName>
</protein>
<reference evidence="2" key="2">
    <citation type="journal article" date="2015" name="Data Brief">
        <title>Shoot transcriptome of the giant reed, Arundo donax.</title>
        <authorList>
            <person name="Barrero R.A."/>
            <person name="Guerrero F.D."/>
            <person name="Moolhuijzen P."/>
            <person name="Goolsby J.A."/>
            <person name="Tidwell J."/>
            <person name="Bellgard S.E."/>
            <person name="Bellgard M.I."/>
        </authorList>
    </citation>
    <scope>NUCLEOTIDE SEQUENCE</scope>
    <source>
        <tissue evidence="2">Shoot tissue taken approximately 20 cm above the soil surface</tissue>
    </source>
</reference>
<organism evidence="2">
    <name type="scientific">Arundo donax</name>
    <name type="common">Giant reed</name>
    <name type="synonym">Donax arundinaceus</name>
    <dbReference type="NCBI Taxonomy" id="35708"/>
    <lineage>
        <taxon>Eukaryota</taxon>
        <taxon>Viridiplantae</taxon>
        <taxon>Streptophyta</taxon>
        <taxon>Embryophyta</taxon>
        <taxon>Tracheophyta</taxon>
        <taxon>Spermatophyta</taxon>
        <taxon>Magnoliopsida</taxon>
        <taxon>Liliopsida</taxon>
        <taxon>Poales</taxon>
        <taxon>Poaceae</taxon>
        <taxon>PACMAD clade</taxon>
        <taxon>Arundinoideae</taxon>
        <taxon>Arundineae</taxon>
        <taxon>Arundo</taxon>
    </lineage>
</organism>
<proteinExistence type="predicted"/>
<feature type="transmembrane region" description="Helical" evidence="1">
    <location>
        <begin position="20"/>
        <end position="38"/>
    </location>
</feature>